<keyword evidence="3" id="KW-1185">Reference proteome</keyword>
<organism evidence="2 3">
    <name type="scientific">Rhodococcus oxybenzonivorans</name>
    <dbReference type="NCBI Taxonomy" id="1990687"/>
    <lineage>
        <taxon>Bacteria</taxon>
        <taxon>Bacillati</taxon>
        <taxon>Actinomycetota</taxon>
        <taxon>Actinomycetes</taxon>
        <taxon>Mycobacteriales</taxon>
        <taxon>Nocardiaceae</taxon>
        <taxon>Rhodococcus</taxon>
    </lineage>
</organism>
<protein>
    <submittedName>
        <fullName evidence="2">Uncharacterized protein</fullName>
    </submittedName>
</protein>
<evidence type="ECO:0000313" key="2">
    <source>
        <dbReference type="EMBL" id="AWK76540.1"/>
    </source>
</evidence>
<sequence length="84" mass="8851">MSHRATTLAQGGGFAPASESALDVQSTRRSEGSMIGCAEMVAIAVTVEGSAYPIVELVGRQAEIDEKILVCRSSVWRPRQGGTD</sequence>
<evidence type="ECO:0000256" key="1">
    <source>
        <dbReference type="SAM" id="MobiDB-lite"/>
    </source>
</evidence>
<accession>A0A2S2C6P0</accession>
<name>A0A2S2C6P0_9NOCA</name>
<dbReference type="Proteomes" id="UP000245711">
    <property type="component" value="Plasmid pRB98"/>
</dbReference>
<evidence type="ECO:0000313" key="3">
    <source>
        <dbReference type="Proteomes" id="UP000245711"/>
    </source>
</evidence>
<dbReference type="KEGG" id="roz:CBI38_34805"/>
<geneLocation type="plasmid" evidence="3">
    <name>prb98</name>
</geneLocation>
<feature type="region of interest" description="Disordered" evidence="1">
    <location>
        <begin position="1"/>
        <end position="28"/>
    </location>
</feature>
<reference evidence="2 3" key="1">
    <citation type="submission" date="2017-05" db="EMBL/GenBank/DDBJ databases">
        <title>Isolation of Rhodococcus sp. S2-17 biodegrading of BP-3.</title>
        <authorList>
            <person name="Lee Y."/>
            <person name="Kim K.H."/>
            <person name="Chun B.H."/>
            <person name="Jung H.S."/>
            <person name="Jeon C.O."/>
        </authorList>
    </citation>
    <scope>NUCLEOTIDE SEQUENCE [LARGE SCALE GENOMIC DNA]</scope>
    <source>
        <strain evidence="2 3">S2-17</strain>
        <plasmid evidence="3">prb98</plasmid>
    </source>
</reference>
<dbReference type="AlphaFoldDB" id="A0A2S2C6P0"/>
<proteinExistence type="predicted"/>
<keyword evidence="2" id="KW-0614">Plasmid</keyword>
<gene>
    <name evidence="2" type="ORF">CBI38_34805</name>
</gene>
<dbReference type="EMBL" id="CP021355">
    <property type="protein sequence ID" value="AWK76540.1"/>
    <property type="molecule type" value="Genomic_DNA"/>
</dbReference>